<dbReference type="PROSITE" id="PS50966">
    <property type="entry name" value="ZF_SWIM"/>
    <property type="match status" value="1"/>
</dbReference>
<evidence type="ECO:0000256" key="1">
    <source>
        <dbReference type="PROSITE-ProRule" id="PRU00325"/>
    </source>
</evidence>
<feature type="region of interest" description="Disordered" evidence="2">
    <location>
        <begin position="55"/>
        <end position="78"/>
    </location>
</feature>
<evidence type="ECO:0000256" key="2">
    <source>
        <dbReference type="SAM" id="MobiDB-lite"/>
    </source>
</evidence>
<protein>
    <recommendedName>
        <fullName evidence="3">SWIM-type domain-containing protein</fullName>
    </recommendedName>
</protein>
<dbReference type="GO" id="GO:0008270">
    <property type="term" value="F:zinc ion binding"/>
    <property type="evidence" value="ECO:0007669"/>
    <property type="project" value="UniProtKB-KW"/>
</dbReference>
<dbReference type="EMBL" id="JBBCAQ010000032">
    <property type="protein sequence ID" value="KAK7584110.1"/>
    <property type="molecule type" value="Genomic_DNA"/>
</dbReference>
<proteinExistence type="predicted"/>
<organism evidence="4 5">
    <name type="scientific">Parthenolecanium corni</name>
    <dbReference type="NCBI Taxonomy" id="536013"/>
    <lineage>
        <taxon>Eukaryota</taxon>
        <taxon>Metazoa</taxon>
        <taxon>Ecdysozoa</taxon>
        <taxon>Arthropoda</taxon>
        <taxon>Hexapoda</taxon>
        <taxon>Insecta</taxon>
        <taxon>Pterygota</taxon>
        <taxon>Neoptera</taxon>
        <taxon>Paraneoptera</taxon>
        <taxon>Hemiptera</taxon>
        <taxon>Sternorrhyncha</taxon>
        <taxon>Coccoidea</taxon>
        <taxon>Coccidae</taxon>
        <taxon>Parthenolecanium</taxon>
    </lineage>
</organism>
<comment type="caution">
    <text evidence="4">The sequence shown here is derived from an EMBL/GenBank/DDBJ whole genome shotgun (WGS) entry which is preliminary data.</text>
</comment>
<keyword evidence="1" id="KW-0479">Metal-binding</keyword>
<keyword evidence="1" id="KW-0862">Zinc</keyword>
<keyword evidence="1" id="KW-0863">Zinc-finger</keyword>
<keyword evidence="5" id="KW-1185">Reference proteome</keyword>
<evidence type="ECO:0000313" key="5">
    <source>
        <dbReference type="Proteomes" id="UP001367676"/>
    </source>
</evidence>
<name>A0AAN9TFN0_9HEMI</name>
<accession>A0AAN9TFN0</accession>
<feature type="compositionally biased region" description="Basic residues" evidence="2">
    <location>
        <begin position="65"/>
        <end position="75"/>
    </location>
</feature>
<evidence type="ECO:0000259" key="3">
    <source>
        <dbReference type="PROSITE" id="PS50966"/>
    </source>
</evidence>
<gene>
    <name evidence="4" type="ORF">V9T40_005073</name>
</gene>
<feature type="region of interest" description="Disordered" evidence="2">
    <location>
        <begin position="877"/>
        <end position="896"/>
    </location>
</feature>
<reference evidence="4 5" key="1">
    <citation type="submission" date="2024-03" db="EMBL/GenBank/DDBJ databases">
        <title>Adaptation during the transition from Ophiocordyceps entomopathogen to insect associate is accompanied by gene loss and intensified selection.</title>
        <authorList>
            <person name="Ward C.M."/>
            <person name="Onetto C.A."/>
            <person name="Borneman A.R."/>
        </authorList>
    </citation>
    <scope>NUCLEOTIDE SEQUENCE [LARGE SCALE GENOMIC DNA]</scope>
    <source>
        <strain evidence="4">AWRI1</strain>
        <tissue evidence="4">Single Adult Female</tissue>
    </source>
</reference>
<feature type="compositionally biased region" description="Basic and acidic residues" evidence="2">
    <location>
        <begin position="55"/>
        <end position="64"/>
    </location>
</feature>
<dbReference type="InterPro" id="IPR007527">
    <property type="entry name" value="Znf_SWIM"/>
</dbReference>
<dbReference type="Proteomes" id="UP001367676">
    <property type="component" value="Unassembled WGS sequence"/>
</dbReference>
<feature type="domain" description="SWIM-type" evidence="3">
    <location>
        <begin position="372"/>
        <end position="410"/>
    </location>
</feature>
<evidence type="ECO:0000313" key="4">
    <source>
        <dbReference type="EMBL" id="KAK7584110.1"/>
    </source>
</evidence>
<sequence length="1206" mass="137068">MNSSKQNPPQIACKSLALLLLNETNSFEEENEKYVKLEQPTYKQLRLEFTRKSKKTLTDGEKTQNIRRKRRKHSKSNFVNMREENKENQSVQKKKSVESFLQEWHDDEVEIADYRSSDDSQDEQLEAWYKDLKNNKARDTNLPPVNSKIENVGPVIRHESSEEEKSWLQTDIADTYLLDLIAKYPAEDNPRKIIFDDLIEPRRWIERTHLIAEDIMRMKKDRIFTILRKNRPRNLLAHLRLGYCVTHNLGHPKCQQEGQTCALQCHICGVCCHMYSCTCRLVKGFQWCSHIHAAVLCGGNKFKNDQQVYLHISARYTQLSHLRATCYDMTNDVKPVENNEDAFAVIGWTTEWTSFSVLRSSQMEICHKCPQYKRCPECSTCRHQYVCTCAEYMVNKRLCEHCHVVAIFLSENKVNILRKRNFNYLSDVSEDTDEEADPKTDNSPIMLPLRKIFAHHEKSYSIPLRRIQVISVNNQLIYLIQRCDPERTFVISTKNRLHCTCSKDSVQQNMGCTDCKMCRHSLTCNCGKEDIEFCKHTHAVRRYIMRCYSDTNAESAVESVTSRALKDFNESCPDGSSLVTEANIMAVIQSLKLVLENEVEIKLPNVDELSISCGDSTKNSVHNLEPVIEDVNQISNIKNESSGQILTDIKSCRILNSDSFEKDIHCLEPVLSKNDNPSGTNFNTAKDSGHKLAAEINEWSFSTYRSAKEDIHHLEPVLSTSLNDGNTKISAEISGLNPLNSGSIKKSEFSLKPILEKNCNEETTKAESDVKEQNSELKNQPVQKTDFVGDYSDASSMARIESQVKPVNVLKPVQEKNCKDDTSTKKSKYRRSTEVDVSLILDTNYKLGDCRSDACRMGRDVASAEISWSIFSNGNSPENLDSSEPVLSSGGENDIGTCEKEKNKPDYSEVKTLRSFYDLHAEPVLELCYKGNSDTNKEGYPKVLAESSKCIVIINDPAKQTAPNSVLLLPQTVPSDSKEDDKNKVPDESFRLSIADENSKLHSSEGAPNSNPDLLKVPLPGFNTEQNGKNRDVIETCRFTLLPKDFRQHQTKKSVSNLEPVLPENLSCSCVAERKDENSVSIETNASSVVDENFEKSSTKANAPSEPVLFEYFSSDFGLDEDDINLIPIEASESTSTLGINFKKKSRNFMQKLKLAKYCKRPQKKKILSRIFGNKSWTGLHQHTEFTNLQSTSGENSKTNVIYENL</sequence>
<dbReference type="AlphaFoldDB" id="A0AAN9TFN0"/>
<feature type="compositionally biased region" description="Polar residues" evidence="2">
    <location>
        <begin position="877"/>
        <end position="886"/>
    </location>
</feature>